<gene>
    <name evidence="1" type="ORF">SAMN05421825_2297</name>
</gene>
<sequence length="85" mass="10248">MNSKEELEKLKKRLREIEPILSKTFNTDKELNAYLEKNKNLYEEGKNLYEQIKQLEYGLMSSQEKEEHDEYLRKLKLKSEGKPLI</sequence>
<dbReference type="STRING" id="454006.SAMN05421825_2297"/>
<organism evidence="1 2">
    <name type="scientific">Epilithonimonas hungarica</name>
    <dbReference type="NCBI Taxonomy" id="454006"/>
    <lineage>
        <taxon>Bacteria</taxon>
        <taxon>Pseudomonadati</taxon>
        <taxon>Bacteroidota</taxon>
        <taxon>Flavobacteriia</taxon>
        <taxon>Flavobacteriales</taxon>
        <taxon>Weeksellaceae</taxon>
        <taxon>Chryseobacterium group</taxon>
        <taxon>Epilithonimonas</taxon>
    </lineage>
</organism>
<dbReference type="AlphaFoldDB" id="A0A1G7PHJ6"/>
<proteinExistence type="predicted"/>
<dbReference type="EMBL" id="FNBH01000002">
    <property type="protein sequence ID" value="SDF85707.1"/>
    <property type="molecule type" value="Genomic_DNA"/>
</dbReference>
<dbReference type="Proteomes" id="UP000199203">
    <property type="component" value="Unassembled WGS sequence"/>
</dbReference>
<reference evidence="2" key="1">
    <citation type="submission" date="2016-10" db="EMBL/GenBank/DDBJ databases">
        <authorList>
            <person name="Varghese N."/>
            <person name="Submissions S."/>
        </authorList>
    </citation>
    <scope>NUCLEOTIDE SEQUENCE [LARGE SCALE GENOMIC DNA]</scope>
    <source>
        <strain evidence="2">DSM 19684</strain>
    </source>
</reference>
<dbReference type="RefSeq" id="WP_089873554.1">
    <property type="nucleotide sequence ID" value="NZ_FNBH01000002.1"/>
</dbReference>
<evidence type="ECO:0000313" key="1">
    <source>
        <dbReference type="EMBL" id="SDF85707.1"/>
    </source>
</evidence>
<accession>A0A1G7PHJ6</accession>
<name>A0A1G7PHJ6_9FLAO</name>
<protein>
    <submittedName>
        <fullName evidence="1">Uncharacterized protein</fullName>
    </submittedName>
</protein>
<evidence type="ECO:0000313" key="2">
    <source>
        <dbReference type="Proteomes" id="UP000199203"/>
    </source>
</evidence>
<keyword evidence="2" id="KW-1185">Reference proteome</keyword>